<keyword evidence="1" id="KW-1133">Transmembrane helix</keyword>
<comment type="caution">
    <text evidence="2">The sequence shown here is derived from an EMBL/GenBank/DDBJ whole genome shotgun (WGS) entry which is preliminary data.</text>
</comment>
<proteinExistence type="predicted"/>
<organism evidence="2 3">
    <name type="scientific">Heterodera schachtii</name>
    <name type="common">Sugarbeet cyst nematode worm</name>
    <name type="synonym">Tylenchus schachtii</name>
    <dbReference type="NCBI Taxonomy" id="97005"/>
    <lineage>
        <taxon>Eukaryota</taxon>
        <taxon>Metazoa</taxon>
        <taxon>Ecdysozoa</taxon>
        <taxon>Nematoda</taxon>
        <taxon>Chromadorea</taxon>
        <taxon>Rhabditida</taxon>
        <taxon>Tylenchina</taxon>
        <taxon>Tylenchomorpha</taxon>
        <taxon>Tylenchoidea</taxon>
        <taxon>Heteroderidae</taxon>
        <taxon>Heteroderinae</taxon>
        <taxon>Heterodera</taxon>
    </lineage>
</organism>
<evidence type="ECO:0000313" key="2">
    <source>
        <dbReference type="EMBL" id="KAL3085057.1"/>
    </source>
</evidence>
<keyword evidence="3" id="KW-1185">Reference proteome</keyword>
<sequence>MAVGYYGRLCPGRHFKGKHLFVTDECPQMRQLKQMGAFDGYGNELPEGTTQMPADESVRRVSQFGDVFPHFHYHHHTSSSISICYIISIHSSIFIFIFIIFVQFVRCPPR</sequence>
<accession>A0ABD2IYT1</accession>
<reference evidence="2 3" key="1">
    <citation type="submission" date="2024-10" db="EMBL/GenBank/DDBJ databases">
        <authorList>
            <person name="Kim D."/>
        </authorList>
    </citation>
    <scope>NUCLEOTIDE SEQUENCE [LARGE SCALE GENOMIC DNA]</scope>
    <source>
        <strain evidence="2">Taebaek</strain>
    </source>
</reference>
<evidence type="ECO:0000256" key="1">
    <source>
        <dbReference type="SAM" id="Phobius"/>
    </source>
</evidence>
<name>A0ABD2IYT1_HETSC</name>
<dbReference type="AlphaFoldDB" id="A0ABD2IYT1"/>
<dbReference type="Proteomes" id="UP001620645">
    <property type="component" value="Unassembled WGS sequence"/>
</dbReference>
<keyword evidence="1" id="KW-0472">Membrane</keyword>
<feature type="transmembrane region" description="Helical" evidence="1">
    <location>
        <begin position="83"/>
        <end position="105"/>
    </location>
</feature>
<keyword evidence="1" id="KW-0812">Transmembrane</keyword>
<protein>
    <submittedName>
        <fullName evidence="2">Uncharacterized protein</fullName>
    </submittedName>
</protein>
<gene>
    <name evidence="2" type="ORF">niasHS_010126</name>
</gene>
<dbReference type="EMBL" id="JBICCN010000232">
    <property type="protein sequence ID" value="KAL3085057.1"/>
    <property type="molecule type" value="Genomic_DNA"/>
</dbReference>
<evidence type="ECO:0000313" key="3">
    <source>
        <dbReference type="Proteomes" id="UP001620645"/>
    </source>
</evidence>